<proteinExistence type="predicted"/>
<keyword evidence="2" id="KW-1185">Reference proteome</keyword>
<comment type="caution">
    <text evidence="1">The sequence shown here is derived from an EMBL/GenBank/DDBJ whole genome shotgun (WGS) entry which is preliminary data.</text>
</comment>
<organism evidence="1 2">
    <name type="scientific">Tumidithrix elongata BACA0141</name>
    <dbReference type="NCBI Taxonomy" id="2716417"/>
    <lineage>
        <taxon>Bacteria</taxon>
        <taxon>Bacillati</taxon>
        <taxon>Cyanobacteriota</taxon>
        <taxon>Cyanophyceae</taxon>
        <taxon>Pseudanabaenales</taxon>
        <taxon>Pseudanabaenaceae</taxon>
        <taxon>Tumidithrix</taxon>
        <taxon>Tumidithrix elongata</taxon>
    </lineage>
</organism>
<dbReference type="RefSeq" id="WP_330485182.1">
    <property type="nucleotide sequence ID" value="NZ_JAZBJZ010000091.1"/>
</dbReference>
<dbReference type="AlphaFoldDB" id="A0AAW9Q803"/>
<gene>
    <name evidence="1" type="ORF">V2H45_18545</name>
</gene>
<accession>A0AAW9Q803</accession>
<sequence>MPDHPTAQATEAILIAASDLDPNSLTEPEIVRKALLSLATASDYQIFGVCADSQIQGHLALKAYTKAFGYEVPPTIGKASQNSEHGIYIKFNPRTNLCHEDTYSGKYRGVLVSYQSDFADGHCGTYGHFPLDLFHL</sequence>
<dbReference type="SUPFAM" id="SSF160532">
    <property type="entry name" value="Ava3019-like"/>
    <property type="match status" value="1"/>
</dbReference>
<evidence type="ECO:0000313" key="2">
    <source>
        <dbReference type="Proteomes" id="UP001333818"/>
    </source>
</evidence>
<dbReference type="EMBL" id="JAZBJZ010000091">
    <property type="protein sequence ID" value="MEE3718746.1"/>
    <property type="molecule type" value="Genomic_DNA"/>
</dbReference>
<dbReference type="Pfam" id="PF08854">
    <property type="entry name" value="DUF1824"/>
    <property type="match status" value="1"/>
</dbReference>
<evidence type="ECO:0000313" key="1">
    <source>
        <dbReference type="EMBL" id="MEE3718746.1"/>
    </source>
</evidence>
<name>A0AAW9Q803_9CYAN</name>
<dbReference type="Gene3D" id="3.30.360.10">
    <property type="entry name" value="Dihydrodipicolinate Reductase, domain 2"/>
    <property type="match status" value="1"/>
</dbReference>
<dbReference type="Proteomes" id="UP001333818">
    <property type="component" value="Unassembled WGS sequence"/>
</dbReference>
<reference evidence="1" key="1">
    <citation type="submission" date="2024-01" db="EMBL/GenBank/DDBJ databases">
        <title>Bank of Algae and Cyanobacteria of the Azores (BACA) strain genomes.</title>
        <authorList>
            <person name="Luz R."/>
            <person name="Cordeiro R."/>
            <person name="Fonseca A."/>
            <person name="Goncalves V."/>
        </authorList>
    </citation>
    <scope>NUCLEOTIDE SEQUENCE</scope>
    <source>
        <strain evidence="1">BACA0141</strain>
    </source>
</reference>
<protein>
    <submittedName>
        <fullName evidence="1">DUF1824 family protein</fullName>
    </submittedName>
</protein>
<dbReference type="InterPro" id="IPR014953">
    <property type="entry name" value="DUF1824"/>
</dbReference>